<evidence type="ECO:0000256" key="1">
    <source>
        <dbReference type="SAM" id="MobiDB-lite"/>
    </source>
</evidence>
<keyword evidence="2" id="KW-1133">Transmembrane helix</keyword>
<proteinExistence type="predicted"/>
<accession>A0A6G0I3L4</accession>
<dbReference type="AlphaFoldDB" id="A0A6G0I3L4"/>
<sequence>MSRGPFRPQNPDPEMPPDDPVVRLVDQFREDEAVPGGGGREDVGRPPFSAPAGFATAFQGAVAASFSSCPAAPRVHPEPPRFPHAARLFFLRPHPHVTIRLLFFRLLLLIPLHVVIMFVLPLLLLLLLPLLLPLLLLPPPASPLLLLLPRFSSCFSSRFSCCFSSRFSSCFSCCFSSCFSCCFSSCFSCCFSSSFSCL</sequence>
<keyword evidence="2" id="KW-0472">Membrane</keyword>
<organism evidence="3 4">
    <name type="scientific">Larimichthys crocea</name>
    <name type="common">Large yellow croaker</name>
    <name type="synonym">Pseudosciaena crocea</name>
    <dbReference type="NCBI Taxonomy" id="215358"/>
    <lineage>
        <taxon>Eukaryota</taxon>
        <taxon>Metazoa</taxon>
        <taxon>Chordata</taxon>
        <taxon>Craniata</taxon>
        <taxon>Vertebrata</taxon>
        <taxon>Euteleostomi</taxon>
        <taxon>Actinopterygii</taxon>
        <taxon>Neopterygii</taxon>
        <taxon>Teleostei</taxon>
        <taxon>Neoteleostei</taxon>
        <taxon>Acanthomorphata</taxon>
        <taxon>Eupercaria</taxon>
        <taxon>Sciaenidae</taxon>
        <taxon>Larimichthys</taxon>
    </lineage>
</organism>
<reference evidence="3 4" key="1">
    <citation type="submission" date="2019-07" db="EMBL/GenBank/DDBJ databases">
        <title>Chromosome genome assembly for large yellow croaker.</title>
        <authorList>
            <person name="Xiao S."/>
        </authorList>
    </citation>
    <scope>NUCLEOTIDE SEQUENCE [LARGE SCALE GENOMIC DNA]</scope>
    <source>
        <strain evidence="3">JMULYC20181020</strain>
        <tissue evidence="3">Muscle</tissue>
    </source>
</reference>
<protein>
    <submittedName>
        <fullName evidence="3">Uncharacterized protein</fullName>
    </submittedName>
</protein>
<evidence type="ECO:0000313" key="3">
    <source>
        <dbReference type="EMBL" id="KAE8285903.1"/>
    </source>
</evidence>
<evidence type="ECO:0000256" key="2">
    <source>
        <dbReference type="SAM" id="Phobius"/>
    </source>
</evidence>
<keyword evidence="4" id="KW-1185">Reference proteome</keyword>
<dbReference type="EMBL" id="REGW02000015">
    <property type="protein sequence ID" value="KAE8285903.1"/>
    <property type="molecule type" value="Genomic_DNA"/>
</dbReference>
<feature type="region of interest" description="Disordered" evidence="1">
    <location>
        <begin position="1"/>
        <end position="20"/>
    </location>
</feature>
<comment type="caution">
    <text evidence="3">The sequence shown here is derived from an EMBL/GenBank/DDBJ whole genome shotgun (WGS) entry which is preliminary data.</text>
</comment>
<feature type="transmembrane region" description="Helical" evidence="2">
    <location>
        <begin position="102"/>
        <end position="124"/>
    </location>
</feature>
<evidence type="ECO:0000313" key="4">
    <source>
        <dbReference type="Proteomes" id="UP000424527"/>
    </source>
</evidence>
<gene>
    <name evidence="3" type="ORF">D5F01_LYC15572</name>
</gene>
<keyword evidence="2" id="KW-0812">Transmembrane</keyword>
<dbReference type="Proteomes" id="UP000424527">
    <property type="component" value="Unassembled WGS sequence"/>
</dbReference>
<name>A0A6G0I3L4_LARCR</name>